<evidence type="ECO:0000256" key="1">
    <source>
        <dbReference type="ARBA" id="ARBA00009374"/>
    </source>
</evidence>
<feature type="compositionally biased region" description="Basic residues" evidence="3">
    <location>
        <begin position="415"/>
        <end position="432"/>
    </location>
</feature>
<dbReference type="Pfam" id="PF04570">
    <property type="entry name" value="zf-FLZ"/>
    <property type="match status" value="1"/>
</dbReference>
<feature type="compositionally biased region" description="Basic and acidic residues" evidence="3">
    <location>
        <begin position="361"/>
        <end position="400"/>
    </location>
</feature>
<comment type="caution">
    <text evidence="5">The sequence shown here is derived from an EMBL/GenBank/DDBJ whole genome shotgun (WGS) entry which is preliminary data.</text>
</comment>
<dbReference type="InterPro" id="IPR007650">
    <property type="entry name" value="Zf-FLZ_dom"/>
</dbReference>
<sequence>MTVASSYLSEPRVSLATAAIVIQTTSSMDTLPTMLSTSVSARVGNELGADGRRGGHGPHRWLVHQLIVEQGVHRRRGGPPAHEGRAAGDRAIRARKLPADDGARCARQPVRLLPGGSAGGAGAGLLVRFGLSGLSLGLLTGQVARAVSMVYMGWEGEAMMYAAFFLFKYAPLFPPPPQKMKIRNERSRGGSSERMAGLSVLLETQETFPKYTHILSKTSLKNYASSTSSCSTHRSTFLEDCYLCRRRLQHGKDIYMYRSGTKDKFLSSTVQFVPGVFRNGVHSGNRNTVSLSLRGYYLADFCVNITAEETEPSVAKSAGEGRYLWTRRAGRGTTAPWPRRRAGSTRWGAAAGGRPRKRKVHADGRRPAEKVAGRIEETASLHREAEKVESGQPPAEERQPRRQKRLFLFTEKQMTRKVHAGGRRSTGKRLLR</sequence>
<gene>
    <name evidence="5" type="ORF">B296_00030690</name>
</gene>
<dbReference type="AlphaFoldDB" id="A0A426YC98"/>
<proteinExistence type="inferred from homology"/>
<dbReference type="Proteomes" id="UP000287651">
    <property type="component" value="Unassembled WGS sequence"/>
</dbReference>
<organism evidence="5 6">
    <name type="scientific">Ensete ventricosum</name>
    <name type="common">Abyssinian banana</name>
    <name type="synonym">Musa ensete</name>
    <dbReference type="NCBI Taxonomy" id="4639"/>
    <lineage>
        <taxon>Eukaryota</taxon>
        <taxon>Viridiplantae</taxon>
        <taxon>Streptophyta</taxon>
        <taxon>Embryophyta</taxon>
        <taxon>Tracheophyta</taxon>
        <taxon>Spermatophyta</taxon>
        <taxon>Magnoliopsida</taxon>
        <taxon>Liliopsida</taxon>
        <taxon>Zingiberales</taxon>
        <taxon>Musaceae</taxon>
        <taxon>Ensete</taxon>
    </lineage>
</organism>
<evidence type="ECO:0000313" key="6">
    <source>
        <dbReference type="Proteomes" id="UP000287651"/>
    </source>
</evidence>
<evidence type="ECO:0000259" key="4">
    <source>
        <dbReference type="Pfam" id="PF04570"/>
    </source>
</evidence>
<evidence type="ECO:0000256" key="2">
    <source>
        <dbReference type="ARBA" id="ARBA00022723"/>
    </source>
</evidence>
<feature type="domain" description="FLZ-type" evidence="4">
    <location>
        <begin position="231"/>
        <end position="258"/>
    </location>
</feature>
<keyword evidence="2" id="KW-0479">Metal-binding</keyword>
<name>A0A426YC98_ENSVE</name>
<protein>
    <recommendedName>
        <fullName evidence="4">FLZ-type domain-containing protein</fullName>
    </recommendedName>
</protein>
<reference evidence="5 6" key="1">
    <citation type="journal article" date="2014" name="Agronomy (Basel)">
        <title>A Draft Genome Sequence for Ensete ventricosum, the Drought-Tolerant Tree Against Hunger.</title>
        <authorList>
            <person name="Harrison J."/>
            <person name="Moore K.A."/>
            <person name="Paszkiewicz K."/>
            <person name="Jones T."/>
            <person name="Grant M."/>
            <person name="Ambacheew D."/>
            <person name="Muzemil S."/>
            <person name="Studholme D.J."/>
        </authorList>
    </citation>
    <scope>NUCLEOTIDE SEQUENCE [LARGE SCALE GENOMIC DNA]</scope>
</reference>
<evidence type="ECO:0000313" key="5">
    <source>
        <dbReference type="EMBL" id="RRT49382.1"/>
    </source>
</evidence>
<evidence type="ECO:0000256" key="3">
    <source>
        <dbReference type="SAM" id="MobiDB-lite"/>
    </source>
</evidence>
<feature type="region of interest" description="Disordered" evidence="3">
    <location>
        <begin position="330"/>
        <end position="432"/>
    </location>
</feature>
<dbReference type="EMBL" id="AMZH03013379">
    <property type="protein sequence ID" value="RRT49382.1"/>
    <property type="molecule type" value="Genomic_DNA"/>
</dbReference>
<comment type="similarity">
    <text evidence="1">Belongs to the FLZ family.</text>
</comment>
<accession>A0A426YC98</accession>
<dbReference type="GO" id="GO:0046872">
    <property type="term" value="F:metal ion binding"/>
    <property type="evidence" value="ECO:0007669"/>
    <property type="project" value="UniProtKB-KW"/>
</dbReference>